<protein>
    <submittedName>
        <fullName evidence="5">MKI67 FHA domain-interacting nucleolar phosphoprotein-like</fullName>
    </submittedName>
</protein>
<comment type="subcellular location">
    <subcellularLocation>
        <location evidence="1">Nucleus</location>
        <location evidence="1">Nucleolus</location>
    </subcellularLocation>
</comment>
<dbReference type="Proteomes" id="UP000694865">
    <property type="component" value="Unplaced"/>
</dbReference>
<evidence type="ECO:0000256" key="2">
    <source>
        <dbReference type="ARBA" id="ARBA00022884"/>
    </source>
</evidence>
<dbReference type="GeneID" id="100367638"/>
<dbReference type="PANTHER" id="PTHR46754">
    <property type="entry name" value="MKI67 FHA DOMAIN-INTERACTING NUCLEOLAR PHOSPHOPROTEIN"/>
    <property type="match status" value="1"/>
</dbReference>
<accession>A0ABM0MVC6</accession>
<evidence type="ECO:0000313" key="4">
    <source>
        <dbReference type="Proteomes" id="UP000694865"/>
    </source>
</evidence>
<evidence type="ECO:0000256" key="3">
    <source>
        <dbReference type="ARBA" id="ARBA00023242"/>
    </source>
</evidence>
<name>A0ABM0MVC6_SACKO</name>
<gene>
    <name evidence="5" type="primary">LOC100367638</name>
</gene>
<organism evidence="4 5">
    <name type="scientific">Saccoglossus kowalevskii</name>
    <name type="common">Acorn worm</name>
    <dbReference type="NCBI Taxonomy" id="10224"/>
    <lineage>
        <taxon>Eukaryota</taxon>
        <taxon>Metazoa</taxon>
        <taxon>Hemichordata</taxon>
        <taxon>Enteropneusta</taxon>
        <taxon>Harrimaniidae</taxon>
        <taxon>Saccoglossus</taxon>
    </lineage>
</organism>
<keyword evidence="4" id="KW-1185">Reference proteome</keyword>
<evidence type="ECO:0000256" key="1">
    <source>
        <dbReference type="ARBA" id="ARBA00004604"/>
    </source>
</evidence>
<dbReference type="RefSeq" id="XP_006823967.1">
    <property type="nucleotide sequence ID" value="XM_006823904.1"/>
</dbReference>
<proteinExistence type="predicted"/>
<keyword evidence="3" id="KW-0539">Nucleus</keyword>
<keyword evidence="2" id="KW-0694">RNA-binding</keyword>
<sequence length="117" mass="13762">MNNYLMYHKLLKCQYLPPDKVMPALFRGCNRKFSKPKAHKLALQRHNNLVKEPERLAKSLKKLKRKDRQKKKRLERMGIEWNFDGYNDKVLNVGSPEPKPSLPTPKSGEDIRFICNA</sequence>
<reference evidence="5" key="1">
    <citation type="submission" date="2025-08" db="UniProtKB">
        <authorList>
            <consortium name="RefSeq"/>
        </authorList>
    </citation>
    <scope>IDENTIFICATION</scope>
    <source>
        <tissue evidence="5">Testes</tissue>
    </source>
</reference>
<evidence type="ECO:0000313" key="5">
    <source>
        <dbReference type="RefSeq" id="XP_006823967.1"/>
    </source>
</evidence>